<accession>A0A8B7NLF9</accession>
<evidence type="ECO:0000313" key="2">
    <source>
        <dbReference type="Proteomes" id="UP000694843"/>
    </source>
</evidence>
<evidence type="ECO:0000256" key="1">
    <source>
        <dbReference type="SAM" id="SignalP"/>
    </source>
</evidence>
<dbReference type="OrthoDB" id="6342126at2759"/>
<dbReference type="Proteomes" id="UP000694843">
    <property type="component" value="Unplaced"/>
</dbReference>
<dbReference type="GeneID" id="108671450"/>
<dbReference type="RefSeq" id="XP_018014487.1">
    <property type="nucleotide sequence ID" value="XM_018158998.2"/>
</dbReference>
<dbReference type="AlphaFoldDB" id="A0A8B7NLF9"/>
<proteinExistence type="predicted"/>
<keyword evidence="1" id="KW-0732">Signal</keyword>
<reference evidence="3" key="1">
    <citation type="submission" date="2025-08" db="UniProtKB">
        <authorList>
            <consortium name="RefSeq"/>
        </authorList>
    </citation>
    <scope>IDENTIFICATION</scope>
    <source>
        <tissue evidence="3">Whole organism</tissue>
    </source>
</reference>
<name>A0A8B7NLF9_HYAAZ</name>
<feature type="signal peptide" evidence="1">
    <location>
        <begin position="1"/>
        <end position="23"/>
    </location>
</feature>
<gene>
    <name evidence="3" type="primary">LOC108671450</name>
</gene>
<sequence length="138" mass="15599">MMTAARLVVVLVVLVVMVSQTRADYCGTVTQWLDKTIYRPVPIYSGGKASRDHYAPVHQTITVINTQSVPYFVTQTQNVPQFVTRKAVLPQYITHTVVRTQPKYVTVTEKSYVTVTATRTRKSYETVCPKGYGHGDYH</sequence>
<organism evidence="2 3">
    <name type="scientific">Hyalella azteca</name>
    <name type="common">Amphipod</name>
    <dbReference type="NCBI Taxonomy" id="294128"/>
    <lineage>
        <taxon>Eukaryota</taxon>
        <taxon>Metazoa</taxon>
        <taxon>Ecdysozoa</taxon>
        <taxon>Arthropoda</taxon>
        <taxon>Crustacea</taxon>
        <taxon>Multicrustacea</taxon>
        <taxon>Malacostraca</taxon>
        <taxon>Eumalacostraca</taxon>
        <taxon>Peracarida</taxon>
        <taxon>Amphipoda</taxon>
        <taxon>Senticaudata</taxon>
        <taxon>Talitrida</taxon>
        <taxon>Talitroidea</taxon>
        <taxon>Hyalellidae</taxon>
        <taxon>Hyalella</taxon>
    </lineage>
</organism>
<evidence type="ECO:0000313" key="3">
    <source>
        <dbReference type="RefSeq" id="XP_018014487.1"/>
    </source>
</evidence>
<dbReference type="KEGG" id="hazt:108671450"/>
<keyword evidence="2" id="KW-1185">Reference proteome</keyword>
<feature type="chain" id="PRO_5034256565" evidence="1">
    <location>
        <begin position="24"/>
        <end position="138"/>
    </location>
</feature>
<protein>
    <submittedName>
        <fullName evidence="3">Uncharacterized protein LOC108671450</fullName>
    </submittedName>
</protein>